<sequence length="83" mass="9372">MSNNINSDIMKAKVLEIINEIRVAKEMAPVTVLNNEDNLRDDLGLTSFDLAELTVKLEDEFDIDIFEDGLVNTIGEIYKKLEA</sequence>
<proteinExistence type="predicted"/>
<dbReference type="Pfam" id="PF00550">
    <property type="entry name" value="PP-binding"/>
    <property type="match status" value="1"/>
</dbReference>
<evidence type="ECO:0000259" key="1">
    <source>
        <dbReference type="PROSITE" id="PS50075"/>
    </source>
</evidence>
<name>A0A4R2LI74_9BACE</name>
<dbReference type="EMBL" id="SLXB01000023">
    <property type="protein sequence ID" value="TCO88933.1"/>
    <property type="molecule type" value="Genomic_DNA"/>
</dbReference>
<dbReference type="PROSITE" id="PS50075">
    <property type="entry name" value="CARRIER"/>
    <property type="match status" value="1"/>
</dbReference>
<dbReference type="InterPro" id="IPR036736">
    <property type="entry name" value="ACP-like_sf"/>
</dbReference>
<gene>
    <name evidence="2" type="ORF">EV202_12341</name>
</gene>
<comment type="caution">
    <text evidence="2">The sequence shown here is derived from an EMBL/GenBank/DDBJ whole genome shotgun (WGS) entry which is preliminary data.</text>
</comment>
<dbReference type="Gene3D" id="1.10.1200.10">
    <property type="entry name" value="ACP-like"/>
    <property type="match status" value="1"/>
</dbReference>
<accession>A0A4R2LI74</accession>
<dbReference type="InterPro" id="IPR009081">
    <property type="entry name" value="PP-bd_ACP"/>
</dbReference>
<evidence type="ECO:0000313" key="3">
    <source>
        <dbReference type="Proteomes" id="UP000295600"/>
    </source>
</evidence>
<protein>
    <submittedName>
        <fullName evidence="2">Acyl carrier protein</fullName>
    </submittedName>
</protein>
<organism evidence="2 3">
    <name type="scientific">Prevotella heparinolytica</name>
    <dbReference type="NCBI Taxonomy" id="28113"/>
    <lineage>
        <taxon>Bacteria</taxon>
        <taxon>Pseudomonadati</taxon>
        <taxon>Bacteroidota</taxon>
        <taxon>Bacteroidia</taxon>
        <taxon>Bacteroidales</taxon>
        <taxon>Bacteroidaceae</taxon>
        <taxon>Bacteroides</taxon>
    </lineage>
</organism>
<dbReference type="Proteomes" id="UP000295600">
    <property type="component" value="Unassembled WGS sequence"/>
</dbReference>
<evidence type="ECO:0000313" key="2">
    <source>
        <dbReference type="EMBL" id="TCO88933.1"/>
    </source>
</evidence>
<feature type="domain" description="Carrier" evidence="1">
    <location>
        <begin position="8"/>
        <end position="83"/>
    </location>
</feature>
<dbReference type="AlphaFoldDB" id="A0A4R2LI74"/>
<dbReference type="SUPFAM" id="SSF47336">
    <property type="entry name" value="ACP-like"/>
    <property type="match status" value="1"/>
</dbReference>
<reference evidence="2 3" key="1">
    <citation type="submission" date="2019-03" db="EMBL/GenBank/DDBJ databases">
        <title>Genomic Encyclopedia of Type Strains, Phase IV (KMG-IV): sequencing the most valuable type-strain genomes for metagenomic binning, comparative biology and taxonomic classification.</title>
        <authorList>
            <person name="Goeker M."/>
        </authorList>
    </citation>
    <scope>NUCLEOTIDE SEQUENCE [LARGE SCALE GENOMIC DNA]</scope>
    <source>
        <strain evidence="2 3">DSM 23917</strain>
    </source>
</reference>